<name>A0A6U6BUR3_GUITH</name>
<dbReference type="AlphaFoldDB" id="A0A6U6BUR3"/>
<protein>
    <submittedName>
        <fullName evidence="2">Uncharacterized protein</fullName>
    </submittedName>
</protein>
<dbReference type="EMBL" id="HBKN01035670">
    <property type="protein sequence ID" value="CAE2321925.1"/>
    <property type="molecule type" value="Transcribed_RNA"/>
</dbReference>
<sequence length="103" mass="11307">MLVRHKSSSAELNTTEFPSLPGIMTCLHATLVYCCSDDHLRDSADSHDLDNRVRVLLLILIRFVAPSSHQIPDGCSLVVLDFFNSGSETSSSNSLFESLHDTA</sequence>
<proteinExistence type="predicted"/>
<gene>
    <name evidence="1" type="ORF">GTHE00462_LOCUS27839</name>
    <name evidence="2" type="ORF">GTHE00462_LOCUS27925</name>
</gene>
<evidence type="ECO:0000313" key="2">
    <source>
        <dbReference type="EMBL" id="CAE2322054.1"/>
    </source>
</evidence>
<dbReference type="EMBL" id="HBKN01035781">
    <property type="protein sequence ID" value="CAE2322054.1"/>
    <property type="molecule type" value="Transcribed_RNA"/>
</dbReference>
<organism evidence="2">
    <name type="scientific">Guillardia theta</name>
    <name type="common">Cryptophyte</name>
    <name type="synonym">Cryptomonas phi</name>
    <dbReference type="NCBI Taxonomy" id="55529"/>
    <lineage>
        <taxon>Eukaryota</taxon>
        <taxon>Cryptophyceae</taxon>
        <taxon>Pyrenomonadales</taxon>
        <taxon>Geminigeraceae</taxon>
        <taxon>Guillardia</taxon>
    </lineage>
</organism>
<evidence type="ECO:0000313" key="1">
    <source>
        <dbReference type="EMBL" id="CAE2321925.1"/>
    </source>
</evidence>
<reference evidence="2" key="1">
    <citation type="submission" date="2021-01" db="EMBL/GenBank/DDBJ databases">
        <authorList>
            <person name="Corre E."/>
            <person name="Pelletier E."/>
            <person name="Niang G."/>
            <person name="Scheremetjew M."/>
            <person name="Finn R."/>
            <person name="Kale V."/>
            <person name="Holt S."/>
            <person name="Cochrane G."/>
            <person name="Meng A."/>
            <person name="Brown T."/>
            <person name="Cohen L."/>
        </authorList>
    </citation>
    <scope>NUCLEOTIDE SEQUENCE</scope>
    <source>
        <strain evidence="2">CCMP 2712</strain>
    </source>
</reference>
<accession>A0A6U6BUR3</accession>